<organism evidence="2 3">
    <name type="scientific">Stylosanthes scabra</name>
    <dbReference type="NCBI Taxonomy" id="79078"/>
    <lineage>
        <taxon>Eukaryota</taxon>
        <taxon>Viridiplantae</taxon>
        <taxon>Streptophyta</taxon>
        <taxon>Embryophyta</taxon>
        <taxon>Tracheophyta</taxon>
        <taxon>Spermatophyta</taxon>
        <taxon>Magnoliopsida</taxon>
        <taxon>eudicotyledons</taxon>
        <taxon>Gunneridae</taxon>
        <taxon>Pentapetalae</taxon>
        <taxon>rosids</taxon>
        <taxon>fabids</taxon>
        <taxon>Fabales</taxon>
        <taxon>Fabaceae</taxon>
        <taxon>Papilionoideae</taxon>
        <taxon>50 kb inversion clade</taxon>
        <taxon>dalbergioids sensu lato</taxon>
        <taxon>Dalbergieae</taxon>
        <taxon>Pterocarpus clade</taxon>
        <taxon>Stylosanthes</taxon>
    </lineage>
</organism>
<proteinExistence type="predicted"/>
<dbReference type="EMBL" id="JASCZI010181769">
    <property type="protein sequence ID" value="MED6185747.1"/>
    <property type="molecule type" value="Genomic_DNA"/>
</dbReference>
<keyword evidence="1" id="KW-0175">Coiled coil</keyword>
<sequence length="163" mass="18998">MFMPYKVSFKDSKQFFVKRGDREVSTSNVVKVELGSKVNKPPQRKRHLSMKRLRSEEKVINLTGEHFPFTVVAEEHFQSQVDCKILENAGKIATARYMQVQAAWFMSMEIETMEEEKAQQSKKVESLQKSMERAKKLQLALEQVALEEKETGLLKEENEELRN</sequence>
<dbReference type="Proteomes" id="UP001341840">
    <property type="component" value="Unassembled WGS sequence"/>
</dbReference>
<gene>
    <name evidence="2" type="ORF">PIB30_060086</name>
</gene>
<reference evidence="2 3" key="1">
    <citation type="journal article" date="2023" name="Plants (Basel)">
        <title>Bridging the Gap: Combining Genomics and Transcriptomics Approaches to Understand Stylosanthes scabra, an Orphan Legume from the Brazilian Caatinga.</title>
        <authorList>
            <person name="Ferreira-Neto J.R.C."/>
            <person name="da Silva M.D."/>
            <person name="Binneck E."/>
            <person name="de Melo N.F."/>
            <person name="da Silva R.H."/>
            <person name="de Melo A.L.T.M."/>
            <person name="Pandolfi V."/>
            <person name="Bustamante F.O."/>
            <person name="Brasileiro-Vidal A.C."/>
            <person name="Benko-Iseppon A.M."/>
        </authorList>
    </citation>
    <scope>NUCLEOTIDE SEQUENCE [LARGE SCALE GENOMIC DNA]</scope>
    <source>
        <tissue evidence="2">Leaves</tissue>
    </source>
</reference>
<accession>A0ABU6WIW9</accession>
<evidence type="ECO:0000256" key="1">
    <source>
        <dbReference type="SAM" id="Coils"/>
    </source>
</evidence>
<comment type="caution">
    <text evidence="2">The sequence shown here is derived from an EMBL/GenBank/DDBJ whole genome shotgun (WGS) entry which is preliminary data.</text>
</comment>
<keyword evidence="3" id="KW-1185">Reference proteome</keyword>
<evidence type="ECO:0000313" key="2">
    <source>
        <dbReference type="EMBL" id="MED6185747.1"/>
    </source>
</evidence>
<protein>
    <submittedName>
        <fullName evidence="2">Uncharacterized protein</fullName>
    </submittedName>
</protein>
<evidence type="ECO:0000313" key="3">
    <source>
        <dbReference type="Proteomes" id="UP001341840"/>
    </source>
</evidence>
<feature type="coiled-coil region" evidence="1">
    <location>
        <begin position="110"/>
        <end position="147"/>
    </location>
</feature>
<name>A0ABU6WIW9_9FABA</name>